<dbReference type="Proteomes" id="UP000663181">
    <property type="component" value="Chromosome"/>
</dbReference>
<evidence type="ECO:0000313" key="2">
    <source>
        <dbReference type="Proteomes" id="UP000663181"/>
    </source>
</evidence>
<protein>
    <submittedName>
        <fullName evidence="1">Uncharacterized protein</fullName>
    </submittedName>
</protein>
<organism evidence="1 2">
    <name type="scientific">Dyella caseinilytica</name>
    <dbReference type="NCBI Taxonomy" id="1849581"/>
    <lineage>
        <taxon>Bacteria</taxon>
        <taxon>Pseudomonadati</taxon>
        <taxon>Pseudomonadota</taxon>
        <taxon>Gammaproteobacteria</taxon>
        <taxon>Lysobacterales</taxon>
        <taxon>Rhodanobacteraceae</taxon>
        <taxon>Dyella</taxon>
    </lineage>
</organism>
<name>A0ABX7GPS5_9GAMM</name>
<gene>
    <name evidence="1" type="ORF">ISN74_13135</name>
</gene>
<reference evidence="1 2" key="1">
    <citation type="submission" date="2020-10" db="EMBL/GenBank/DDBJ databases">
        <title>Phylogeny of dyella-like bacteria.</title>
        <authorList>
            <person name="Fu J."/>
        </authorList>
    </citation>
    <scope>NUCLEOTIDE SEQUENCE [LARGE SCALE GENOMIC DNA]</scope>
    <source>
        <strain evidence="1 2">DHOB09</strain>
    </source>
</reference>
<proteinExistence type="predicted"/>
<dbReference type="EMBL" id="CP064030">
    <property type="protein sequence ID" value="QRN52420.1"/>
    <property type="molecule type" value="Genomic_DNA"/>
</dbReference>
<dbReference type="RefSeq" id="WP_188799668.1">
    <property type="nucleotide sequence ID" value="NZ_BMIZ01000002.1"/>
</dbReference>
<sequence>MNAHRTYTATFADGTTIRRGTFHEYKQAWRIRWISGGVERVKTGFSRDPFHVPQLRMPHHVGTGITGAARKKNMRLNREWFKRANVRRDYATPELVVTNRLGKSLDALMSSTSQTAAIAALIPITEKAA</sequence>
<evidence type="ECO:0000313" key="1">
    <source>
        <dbReference type="EMBL" id="QRN52420.1"/>
    </source>
</evidence>
<keyword evidence="2" id="KW-1185">Reference proteome</keyword>
<accession>A0ABX7GPS5</accession>